<reference evidence="2 3" key="1">
    <citation type="journal article" date="2021" name="Elife">
        <title>Chloroplast acquisition without the gene transfer in kleptoplastic sea slugs, Plakobranchus ocellatus.</title>
        <authorList>
            <person name="Maeda T."/>
            <person name="Takahashi S."/>
            <person name="Yoshida T."/>
            <person name="Shimamura S."/>
            <person name="Takaki Y."/>
            <person name="Nagai Y."/>
            <person name="Toyoda A."/>
            <person name="Suzuki Y."/>
            <person name="Arimoto A."/>
            <person name="Ishii H."/>
            <person name="Satoh N."/>
            <person name="Nishiyama T."/>
            <person name="Hasebe M."/>
            <person name="Maruyama T."/>
            <person name="Minagawa J."/>
            <person name="Obokata J."/>
            <person name="Shigenobu S."/>
        </authorList>
    </citation>
    <scope>NUCLEOTIDE SEQUENCE [LARGE SCALE GENOMIC DNA]</scope>
</reference>
<feature type="compositionally biased region" description="Basic residues" evidence="1">
    <location>
        <begin position="92"/>
        <end position="103"/>
    </location>
</feature>
<comment type="caution">
    <text evidence="2">The sequence shown here is derived from an EMBL/GenBank/DDBJ whole genome shotgun (WGS) entry which is preliminary data.</text>
</comment>
<evidence type="ECO:0000256" key="1">
    <source>
        <dbReference type="SAM" id="MobiDB-lite"/>
    </source>
</evidence>
<evidence type="ECO:0000313" key="3">
    <source>
        <dbReference type="Proteomes" id="UP000762676"/>
    </source>
</evidence>
<feature type="region of interest" description="Disordered" evidence="1">
    <location>
        <begin position="1"/>
        <end position="20"/>
    </location>
</feature>
<dbReference type="Proteomes" id="UP000762676">
    <property type="component" value="Unassembled WGS sequence"/>
</dbReference>
<gene>
    <name evidence="2" type="ORF">ElyMa_003936800</name>
</gene>
<sequence length="103" mass="11647">MKCARSTERVFASTNRRDRKDTALQTRMHLATWTSLLVLCVLKTPEPEHIPTCVASNNIITHNSISGSSHRRHNNHTINNSNKISCSSHSSLPKHHHHNNHNA</sequence>
<name>A0AAV4FSM9_9GAST</name>
<accession>A0AAV4FSM9</accession>
<feature type="compositionally biased region" description="Low complexity" evidence="1">
    <location>
        <begin position="79"/>
        <end position="91"/>
    </location>
</feature>
<dbReference type="AlphaFoldDB" id="A0AAV4FSM9"/>
<dbReference type="EMBL" id="BMAT01008003">
    <property type="protein sequence ID" value="GFR76114.1"/>
    <property type="molecule type" value="Genomic_DNA"/>
</dbReference>
<organism evidence="2 3">
    <name type="scientific">Elysia marginata</name>
    <dbReference type="NCBI Taxonomy" id="1093978"/>
    <lineage>
        <taxon>Eukaryota</taxon>
        <taxon>Metazoa</taxon>
        <taxon>Spiralia</taxon>
        <taxon>Lophotrochozoa</taxon>
        <taxon>Mollusca</taxon>
        <taxon>Gastropoda</taxon>
        <taxon>Heterobranchia</taxon>
        <taxon>Euthyneura</taxon>
        <taxon>Panpulmonata</taxon>
        <taxon>Sacoglossa</taxon>
        <taxon>Placobranchoidea</taxon>
        <taxon>Plakobranchidae</taxon>
        <taxon>Elysia</taxon>
    </lineage>
</organism>
<protein>
    <submittedName>
        <fullName evidence="2">Uncharacterized protein</fullName>
    </submittedName>
</protein>
<evidence type="ECO:0000313" key="2">
    <source>
        <dbReference type="EMBL" id="GFR76114.1"/>
    </source>
</evidence>
<keyword evidence="3" id="KW-1185">Reference proteome</keyword>
<proteinExistence type="predicted"/>
<feature type="region of interest" description="Disordered" evidence="1">
    <location>
        <begin position="65"/>
        <end position="103"/>
    </location>
</feature>